<dbReference type="EMBL" id="GIFC01000489">
    <property type="protein sequence ID" value="MXU82572.1"/>
    <property type="molecule type" value="Transcribed_RNA"/>
</dbReference>
<keyword evidence="1" id="KW-0732">Signal</keyword>
<proteinExistence type="predicted"/>
<organism evidence="2">
    <name type="scientific">Ixodes ricinus</name>
    <name type="common">Common tick</name>
    <name type="synonym">Acarus ricinus</name>
    <dbReference type="NCBI Taxonomy" id="34613"/>
    <lineage>
        <taxon>Eukaryota</taxon>
        <taxon>Metazoa</taxon>
        <taxon>Ecdysozoa</taxon>
        <taxon>Arthropoda</taxon>
        <taxon>Chelicerata</taxon>
        <taxon>Arachnida</taxon>
        <taxon>Acari</taxon>
        <taxon>Parasitiformes</taxon>
        <taxon>Ixodida</taxon>
        <taxon>Ixodoidea</taxon>
        <taxon>Ixodidae</taxon>
        <taxon>Ixodinae</taxon>
        <taxon>Ixodes</taxon>
    </lineage>
</organism>
<feature type="signal peptide" evidence="1">
    <location>
        <begin position="1"/>
        <end position="26"/>
    </location>
</feature>
<name>A0A6B0TRT4_IXORI</name>
<evidence type="ECO:0000313" key="2">
    <source>
        <dbReference type="EMBL" id="MXU82572.1"/>
    </source>
</evidence>
<accession>A0A6B0TRT4</accession>
<sequence>MQSTGLCSLLFALLVTLLARTALRRAIDFFRVLGQRSVASTRGVAVESAVTAIFHHNPRTHHRNRHLSD</sequence>
<reference evidence="2" key="1">
    <citation type="submission" date="2019-12" db="EMBL/GenBank/DDBJ databases">
        <title>An insight into the sialome of adult female Ixodes ricinus ticks feeding for 6 days.</title>
        <authorList>
            <person name="Perner J."/>
            <person name="Ribeiro J.M.C."/>
        </authorList>
    </citation>
    <scope>NUCLEOTIDE SEQUENCE</scope>
    <source>
        <strain evidence="2">Semi-engorged</strain>
        <tissue evidence="2">Salivary glands</tissue>
    </source>
</reference>
<evidence type="ECO:0000256" key="1">
    <source>
        <dbReference type="SAM" id="SignalP"/>
    </source>
</evidence>
<dbReference type="AlphaFoldDB" id="A0A6B0TRT4"/>
<feature type="chain" id="PRO_5025455838" evidence="1">
    <location>
        <begin position="27"/>
        <end position="69"/>
    </location>
</feature>
<protein>
    <submittedName>
        <fullName evidence="2">Putative secreted protein</fullName>
    </submittedName>
</protein>